<evidence type="ECO:0000313" key="1">
    <source>
        <dbReference type="EMBL" id="MBU7600564.1"/>
    </source>
</evidence>
<dbReference type="Pfam" id="PF19794">
    <property type="entry name" value="DUF6278"/>
    <property type="match status" value="1"/>
</dbReference>
<proteinExistence type="predicted"/>
<dbReference type="AlphaFoldDB" id="A0A949JQT3"/>
<dbReference type="RefSeq" id="WP_211040375.1">
    <property type="nucleotide sequence ID" value="NZ_JAELVF020000004.1"/>
</dbReference>
<evidence type="ECO:0000313" key="2">
    <source>
        <dbReference type="Proteomes" id="UP000694501"/>
    </source>
</evidence>
<accession>A0A949JQT3</accession>
<protein>
    <submittedName>
        <fullName evidence="1">Uncharacterized protein</fullName>
    </submittedName>
</protein>
<sequence>MNIPFLDNWRKKHGTSRAAGVMSRGEVSEQGLGELLAECEVLRAQATEHGVELDDSVGSLESLDQLLPRWRDDPEVLLRLGSDAGLYLGTVLVRRVPGAHWEVLEDGRPVVRLAAGRVLDVVEAGHAWAVDGTPELSQSYAEAAEV</sequence>
<gene>
    <name evidence="1" type="ORF">JGS22_023765</name>
</gene>
<dbReference type="Proteomes" id="UP000694501">
    <property type="component" value="Unassembled WGS sequence"/>
</dbReference>
<keyword evidence="2" id="KW-1185">Reference proteome</keyword>
<name>A0A949JQT3_9ACTN</name>
<dbReference type="InterPro" id="IPR046245">
    <property type="entry name" value="DUF6278"/>
</dbReference>
<comment type="caution">
    <text evidence="1">The sequence shown here is derived from an EMBL/GenBank/DDBJ whole genome shotgun (WGS) entry which is preliminary data.</text>
</comment>
<dbReference type="EMBL" id="JAELVF020000004">
    <property type="protein sequence ID" value="MBU7600564.1"/>
    <property type="molecule type" value="Genomic_DNA"/>
</dbReference>
<organism evidence="1 2">
    <name type="scientific">Streptomyces tardus</name>
    <dbReference type="NCBI Taxonomy" id="2780544"/>
    <lineage>
        <taxon>Bacteria</taxon>
        <taxon>Bacillati</taxon>
        <taxon>Actinomycetota</taxon>
        <taxon>Actinomycetes</taxon>
        <taxon>Kitasatosporales</taxon>
        <taxon>Streptomycetaceae</taxon>
        <taxon>Streptomyces</taxon>
    </lineage>
</organism>
<reference evidence="1" key="1">
    <citation type="submission" date="2021-06" db="EMBL/GenBank/DDBJ databases">
        <title>Sequencing of actinobacteria type strains.</title>
        <authorList>
            <person name="Nguyen G.-S."/>
            <person name="Wentzel A."/>
        </authorList>
    </citation>
    <scope>NUCLEOTIDE SEQUENCE</scope>
    <source>
        <strain evidence="1">P38-E01</strain>
    </source>
</reference>